<dbReference type="Gene3D" id="1.10.3380.10">
    <property type="entry name" value="Sec63 N-terminal domain-like domain"/>
    <property type="match status" value="1"/>
</dbReference>
<keyword evidence="6" id="KW-0413">Isomerase</keyword>
<dbReference type="InterPro" id="IPR011545">
    <property type="entry name" value="DEAD/DEAH_box_helicase_dom"/>
</dbReference>
<dbReference type="SMART" id="SM00490">
    <property type="entry name" value="HELICc"/>
    <property type="match status" value="1"/>
</dbReference>
<dbReference type="EMBL" id="MU151053">
    <property type="protein sequence ID" value="KAF9454628.1"/>
    <property type="molecule type" value="Genomic_DNA"/>
</dbReference>
<sequence length="1134" mass="126556">DMFRGIFKFPAFNAMQSSCFDHVGLHLVFTPTAPTGSGKTVLFELAIITLLSQTVAAQCKIVYMAPTKALCSERARDWTTKLDPLGIKTCELTGDTVQFGRSAWGDAKKSSIIPQAEKWDSLTRTWQDRDSILSQIRLFLVDEVHILNESRGSTLEVVISRMKSRNESIRFLLVSATVPNIRDIANWIGSNRNMTCEALEFGEEYRPCKLTRLVIGVPRSNKQNEFQYARTLDNQLFPVLQQHSAMKPILIFCSTRNGTLTSAAALLKAYEEAAEKKERLPWVRAARCAMNHFKQHSTELATHGIGVHHGGLAMDDRRLAEDLFLDGSLRVLVATSTLSVGVNLPAHTVIIRGVKLFQNNANIEYCDLDIMQMIGRAGRPQFDRDGLAIIMCEPQLAGKYQTLTQGKTVLESSLHHNMLEHLNSEIALGSITSVDSAKDWLRGSFLYQRLQHNPRHYALQQEADNSWHEKLNNIILRNVSQLESTNLIRQNQDASGERLESTEYGDIMSKLYVRQATMAHIMNLHDKPTLREILETIAAAEEFSSLRLRASEKPVYNELRTHNDIRYAVAKVEKTSDKVFLLIQAILGNIPLNTSEMRRGDTQPQLDALSIFKHATRLAKGKVAITKQLGTQLMYGLEATRCLAAKAWEDRSTVLRQVEQIGEKSLKVLTEHGITTLDLLRQQPPARIEILLNRKSPFGHDVLASLGEIPKYQVKASQLSVTSDGGKSPVSIKLTVDCELLNPASTTKYNKKHRYNDMTAILTLTSDFDWIDFRRTPHHRTKALKETKSFGVGAVLTKPSQSITVLVASETFAGTLTKYTIKPDVPPKEFPTPNTRPLSTLALELEEFENDPGFWNVTFDEVNSPSTSTRDLVAVNLLTNCWGLVMSTERTTINNDCHQNLNEGQRLPNGNYKCNHTCSDKTKCLHLCCREGKPRPGNEKGQTSSGKAKADWTENVQRGLQRRSRGKTVPNVLSQTFIEQQMKGLGRLHNQSGVQGSFEMQKNIRLKLDATPLGRKRKARHAIGVQFTEVEASVGATNAVVEDVLDNNDHLPSVEELLSGGRQSSVSLSADPQLPIRTGPKPGNARKRARIDPTAKVSVHMSTISVGDGIMGRTRNLCFCLTQMVSNLMMLQGP</sequence>
<evidence type="ECO:0000256" key="11">
    <source>
        <dbReference type="SAM" id="MobiDB-lite"/>
    </source>
</evidence>
<evidence type="ECO:0000256" key="9">
    <source>
        <dbReference type="ARBA" id="ARBA00034808"/>
    </source>
</evidence>
<dbReference type="Pfam" id="PF23445">
    <property type="entry name" value="WHD_SNRNP200"/>
    <property type="match status" value="1"/>
</dbReference>
<feature type="non-terminal residue" evidence="14">
    <location>
        <position position="1"/>
    </location>
</feature>
<comment type="catalytic activity">
    <reaction evidence="10">
        <text>ATP + H2O = ADP + phosphate + H(+)</text>
        <dbReference type="Rhea" id="RHEA:13065"/>
        <dbReference type="ChEBI" id="CHEBI:15377"/>
        <dbReference type="ChEBI" id="CHEBI:15378"/>
        <dbReference type="ChEBI" id="CHEBI:30616"/>
        <dbReference type="ChEBI" id="CHEBI:43474"/>
        <dbReference type="ChEBI" id="CHEBI:456216"/>
        <dbReference type="EC" id="5.6.2.4"/>
    </reaction>
</comment>
<dbReference type="Gene3D" id="1.10.10.10">
    <property type="entry name" value="Winged helix-like DNA-binding domain superfamily/Winged helix DNA-binding domain"/>
    <property type="match status" value="1"/>
</dbReference>
<evidence type="ECO:0000256" key="1">
    <source>
        <dbReference type="ARBA" id="ARBA00010140"/>
    </source>
</evidence>
<dbReference type="InterPro" id="IPR036390">
    <property type="entry name" value="WH_DNA-bd_sf"/>
</dbReference>
<evidence type="ECO:0000313" key="15">
    <source>
        <dbReference type="Proteomes" id="UP000807342"/>
    </source>
</evidence>
<dbReference type="Gene3D" id="3.40.50.300">
    <property type="entry name" value="P-loop containing nucleotide triphosphate hydrolases"/>
    <property type="match status" value="2"/>
</dbReference>
<dbReference type="InterPro" id="IPR036388">
    <property type="entry name" value="WH-like_DNA-bd_sf"/>
</dbReference>
<dbReference type="SMART" id="SM00487">
    <property type="entry name" value="DEXDc"/>
    <property type="match status" value="1"/>
</dbReference>
<dbReference type="EC" id="5.6.2.4" evidence="9"/>
<gene>
    <name evidence="14" type="ORF">P691DRAFT_655990</name>
</gene>
<dbReference type="GO" id="GO:0051321">
    <property type="term" value="P:meiotic cell cycle"/>
    <property type="evidence" value="ECO:0007669"/>
    <property type="project" value="UniProtKB-KW"/>
</dbReference>
<feature type="compositionally biased region" description="Polar residues" evidence="11">
    <location>
        <begin position="1061"/>
        <end position="1070"/>
    </location>
</feature>
<organism evidence="14 15">
    <name type="scientific">Macrolepiota fuliginosa MF-IS2</name>
    <dbReference type="NCBI Taxonomy" id="1400762"/>
    <lineage>
        <taxon>Eukaryota</taxon>
        <taxon>Fungi</taxon>
        <taxon>Dikarya</taxon>
        <taxon>Basidiomycota</taxon>
        <taxon>Agaricomycotina</taxon>
        <taxon>Agaricomycetes</taxon>
        <taxon>Agaricomycetidae</taxon>
        <taxon>Agaricales</taxon>
        <taxon>Agaricineae</taxon>
        <taxon>Agaricaceae</taxon>
        <taxon>Macrolepiota</taxon>
    </lineage>
</organism>
<dbReference type="Proteomes" id="UP000807342">
    <property type="component" value="Unassembled WGS sequence"/>
</dbReference>
<evidence type="ECO:0000256" key="2">
    <source>
        <dbReference type="ARBA" id="ARBA00022741"/>
    </source>
</evidence>
<dbReference type="InterPro" id="IPR014001">
    <property type="entry name" value="Helicase_ATP-bd"/>
</dbReference>
<evidence type="ECO:0000256" key="8">
    <source>
        <dbReference type="ARBA" id="ARBA00034617"/>
    </source>
</evidence>
<evidence type="ECO:0000313" key="14">
    <source>
        <dbReference type="EMBL" id="KAF9454628.1"/>
    </source>
</evidence>
<name>A0A9P6CB19_9AGAR</name>
<dbReference type="OrthoDB" id="5575at2759"/>
<dbReference type="PANTHER" id="PTHR47835">
    <property type="entry name" value="HFM1, ATP DEPENDENT DNA HELICASE HOMOLOG"/>
    <property type="match status" value="1"/>
</dbReference>
<dbReference type="SMART" id="SM00973">
    <property type="entry name" value="Sec63"/>
    <property type="match status" value="1"/>
</dbReference>
<comment type="catalytic activity">
    <reaction evidence="8">
        <text>Couples ATP hydrolysis with the unwinding of duplex DNA by translocating in the 3'-5' direction.</text>
        <dbReference type="EC" id="5.6.2.4"/>
    </reaction>
</comment>
<feature type="region of interest" description="Disordered" evidence="11">
    <location>
        <begin position="1059"/>
        <end position="1087"/>
    </location>
</feature>
<keyword evidence="3 14" id="KW-0378">Hydrolase</keyword>
<dbReference type="CDD" id="cd18795">
    <property type="entry name" value="SF2_C_Ski2"/>
    <property type="match status" value="1"/>
</dbReference>
<dbReference type="GO" id="GO:0016787">
    <property type="term" value="F:hydrolase activity"/>
    <property type="evidence" value="ECO:0007669"/>
    <property type="project" value="UniProtKB-KW"/>
</dbReference>
<dbReference type="InterPro" id="IPR027417">
    <property type="entry name" value="P-loop_NTPase"/>
</dbReference>
<evidence type="ECO:0000256" key="7">
    <source>
        <dbReference type="ARBA" id="ARBA00023254"/>
    </source>
</evidence>
<feature type="domain" description="Helicase ATP-binding" evidence="12">
    <location>
        <begin position="20"/>
        <end position="196"/>
    </location>
</feature>
<evidence type="ECO:0000256" key="3">
    <source>
        <dbReference type="ARBA" id="ARBA00022801"/>
    </source>
</evidence>
<evidence type="ECO:0000256" key="6">
    <source>
        <dbReference type="ARBA" id="ARBA00023235"/>
    </source>
</evidence>
<comment type="similarity">
    <text evidence="1">Belongs to the helicase family. SKI2 subfamily.</text>
</comment>
<dbReference type="InterPro" id="IPR004179">
    <property type="entry name" value="Sec63-dom"/>
</dbReference>
<keyword evidence="7" id="KW-0469">Meiosis</keyword>
<feature type="region of interest" description="Disordered" evidence="11">
    <location>
        <begin position="934"/>
        <end position="964"/>
    </location>
</feature>
<evidence type="ECO:0000256" key="10">
    <source>
        <dbReference type="ARBA" id="ARBA00048988"/>
    </source>
</evidence>
<dbReference type="Pfam" id="PF00270">
    <property type="entry name" value="DEAD"/>
    <property type="match status" value="1"/>
</dbReference>
<dbReference type="SUPFAM" id="SSF52540">
    <property type="entry name" value="P-loop containing nucleoside triphosphate hydrolases"/>
    <property type="match status" value="2"/>
</dbReference>
<dbReference type="Pfam" id="PF02889">
    <property type="entry name" value="Sec63"/>
    <property type="match status" value="1"/>
</dbReference>
<dbReference type="InterPro" id="IPR001650">
    <property type="entry name" value="Helicase_C-like"/>
</dbReference>
<reference evidence="14" key="1">
    <citation type="submission" date="2020-11" db="EMBL/GenBank/DDBJ databases">
        <authorList>
            <consortium name="DOE Joint Genome Institute"/>
            <person name="Ahrendt S."/>
            <person name="Riley R."/>
            <person name="Andreopoulos W."/>
            <person name="Labutti K."/>
            <person name="Pangilinan J."/>
            <person name="Ruiz-Duenas F.J."/>
            <person name="Barrasa J.M."/>
            <person name="Sanchez-Garcia M."/>
            <person name="Camarero S."/>
            <person name="Miyauchi S."/>
            <person name="Serrano A."/>
            <person name="Linde D."/>
            <person name="Babiker R."/>
            <person name="Drula E."/>
            <person name="Ayuso-Fernandez I."/>
            <person name="Pacheco R."/>
            <person name="Padilla G."/>
            <person name="Ferreira P."/>
            <person name="Barriuso J."/>
            <person name="Kellner H."/>
            <person name="Castanera R."/>
            <person name="Alfaro M."/>
            <person name="Ramirez L."/>
            <person name="Pisabarro A.G."/>
            <person name="Kuo A."/>
            <person name="Tritt A."/>
            <person name="Lipzen A."/>
            <person name="He G."/>
            <person name="Yan M."/>
            <person name="Ng V."/>
            <person name="Cullen D."/>
            <person name="Martin F."/>
            <person name="Rosso M.-N."/>
            <person name="Henrissat B."/>
            <person name="Hibbett D."/>
            <person name="Martinez A.T."/>
            <person name="Grigoriev I.V."/>
        </authorList>
    </citation>
    <scope>NUCLEOTIDE SEQUENCE</scope>
    <source>
        <strain evidence="14">MF-IS2</strain>
    </source>
</reference>
<feature type="domain" description="Helicase C-terminal" evidence="13">
    <location>
        <begin position="231"/>
        <end position="442"/>
    </location>
</feature>
<keyword evidence="2" id="KW-0547">Nucleotide-binding</keyword>
<dbReference type="InterPro" id="IPR057842">
    <property type="entry name" value="WH_MER3"/>
</dbReference>
<dbReference type="PROSITE" id="PS51194">
    <property type="entry name" value="HELICASE_CTER"/>
    <property type="match status" value="1"/>
</dbReference>
<evidence type="ECO:0000259" key="12">
    <source>
        <dbReference type="PROSITE" id="PS51192"/>
    </source>
</evidence>
<protein>
    <recommendedName>
        <fullName evidence="9">DNA 3'-5' helicase</fullName>
        <ecNumber evidence="9">5.6.2.4</ecNumber>
    </recommendedName>
</protein>
<dbReference type="PROSITE" id="PS51192">
    <property type="entry name" value="HELICASE_ATP_BIND_1"/>
    <property type="match status" value="1"/>
</dbReference>
<evidence type="ECO:0000259" key="13">
    <source>
        <dbReference type="PROSITE" id="PS51194"/>
    </source>
</evidence>
<comment type="caution">
    <text evidence="14">The sequence shown here is derived from an EMBL/GenBank/DDBJ whole genome shotgun (WGS) entry which is preliminary data.</text>
</comment>
<dbReference type="GO" id="GO:0005524">
    <property type="term" value="F:ATP binding"/>
    <property type="evidence" value="ECO:0007669"/>
    <property type="project" value="UniProtKB-KW"/>
</dbReference>
<dbReference type="Pfam" id="PF00271">
    <property type="entry name" value="Helicase_C"/>
    <property type="match status" value="1"/>
</dbReference>
<evidence type="ECO:0000256" key="5">
    <source>
        <dbReference type="ARBA" id="ARBA00022840"/>
    </source>
</evidence>
<dbReference type="FunFam" id="1.10.10.10:FF:000012">
    <property type="entry name" value="U5 small nuclear ribonucleoprotein helicase"/>
    <property type="match status" value="1"/>
</dbReference>
<dbReference type="AlphaFoldDB" id="A0A9P6CB19"/>
<dbReference type="GO" id="GO:0003676">
    <property type="term" value="F:nucleic acid binding"/>
    <property type="evidence" value="ECO:0007669"/>
    <property type="project" value="InterPro"/>
</dbReference>
<keyword evidence="15" id="KW-1185">Reference proteome</keyword>
<accession>A0A9P6CB19</accession>
<dbReference type="GO" id="GO:0043138">
    <property type="term" value="F:3'-5' DNA helicase activity"/>
    <property type="evidence" value="ECO:0007669"/>
    <property type="project" value="UniProtKB-EC"/>
</dbReference>
<dbReference type="InterPro" id="IPR052247">
    <property type="entry name" value="Meiotic_Crossover_Helicase"/>
</dbReference>
<dbReference type="SUPFAM" id="SSF46785">
    <property type="entry name" value="Winged helix' DNA-binding domain"/>
    <property type="match status" value="1"/>
</dbReference>
<proteinExistence type="inferred from homology"/>
<evidence type="ECO:0000256" key="4">
    <source>
        <dbReference type="ARBA" id="ARBA00022806"/>
    </source>
</evidence>
<dbReference type="PANTHER" id="PTHR47835:SF3">
    <property type="entry name" value="HELICASE FOR MEIOSIS 1"/>
    <property type="match status" value="1"/>
</dbReference>
<dbReference type="SUPFAM" id="SSF158702">
    <property type="entry name" value="Sec63 N-terminal domain-like"/>
    <property type="match status" value="1"/>
</dbReference>
<keyword evidence="4" id="KW-0347">Helicase</keyword>
<keyword evidence="5" id="KW-0067">ATP-binding</keyword>